<name>A0A916JW60_9MICO</name>
<evidence type="ECO:0000313" key="3">
    <source>
        <dbReference type="EMBL" id="CAG7604984.1"/>
    </source>
</evidence>
<feature type="domain" description="(S)-ureidoglycine aminohydrolase cupin" evidence="2">
    <location>
        <begin position="39"/>
        <end position="111"/>
    </location>
</feature>
<reference evidence="3" key="1">
    <citation type="submission" date="2021-06" db="EMBL/GenBank/DDBJ databases">
        <authorList>
            <person name="Criscuolo A."/>
        </authorList>
    </citation>
    <scope>NUCLEOTIDE SEQUENCE</scope>
    <source>
        <strain evidence="3">CIP111803</strain>
    </source>
</reference>
<accession>A0A916JW60</accession>
<dbReference type="CDD" id="cd02227">
    <property type="entry name" value="cupin_TM1112-like"/>
    <property type="match status" value="1"/>
</dbReference>
<keyword evidence="4" id="KW-1185">Reference proteome</keyword>
<proteinExistence type="predicted"/>
<dbReference type="EMBL" id="CAJVAP010000007">
    <property type="protein sequence ID" value="CAG7604984.1"/>
    <property type="molecule type" value="Genomic_DNA"/>
</dbReference>
<dbReference type="Proteomes" id="UP000693892">
    <property type="component" value="Unassembled WGS sequence"/>
</dbReference>
<dbReference type="InterPro" id="IPR008579">
    <property type="entry name" value="UGlyAH_Cupin_dom"/>
</dbReference>
<evidence type="ECO:0000259" key="2">
    <source>
        <dbReference type="Pfam" id="PF05899"/>
    </source>
</evidence>
<organism evidence="3 4">
    <name type="scientific">Leucobacter soli</name>
    <dbReference type="NCBI Taxonomy" id="2812850"/>
    <lineage>
        <taxon>Bacteria</taxon>
        <taxon>Bacillati</taxon>
        <taxon>Actinomycetota</taxon>
        <taxon>Actinomycetes</taxon>
        <taxon>Micrococcales</taxon>
        <taxon>Microbacteriaceae</taxon>
        <taxon>Leucobacter</taxon>
    </lineage>
</organism>
<feature type="compositionally biased region" description="Polar residues" evidence="1">
    <location>
        <begin position="1"/>
        <end position="10"/>
    </location>
</feature>
<evidence type="ECO:0000313" key="4">
    <source>
        <dbReference type="Proteomes" id="UP000693892"/>
    </source>
</evidence>
<dbReference type="PANTHER" id="PTHR40943">
    <property type="entry name" value="CYTOPLASMIC PROTEIN-RELATED"/>
    <property type="match status" value="1"/>
</dbReference>
<comment type="caution">
    <text evidence="3">The sequence shown here is derived from an EMBL/GenBank/DDBJ whole genome shotgun (WGS) entry which is preliminary data.</text>
</comment>
<dbReference type="AlphaFoldDB" id="A0A916JW60"/>
<feature type="region of interest" description="Disordered" evidence="1">
    <location>
        <begin position="1"/>
        <end position="25"/>
    </location>
</feature>
<dbReference type="RefSeq" id="WP_218114412.1">
    <property type="nucleotide sequence ID" value="NZ_CAJVAP010000007.1"/>
</dbReference>
<protein>
    <recommendedName>
        <fullName evidence="2">(S)-ureidoglycine aminohydrolase cupin domain-containing protein</fullName>
    </recommendedName>
</protein>
<evidence type="ECO:0000256" key="1">
    <source>
        <dbReference type="SAM" id="MobiDB-lite"/>
    </source>
</evidence>
<dbReference type="PANTHER" id="PTHR40943:SF1">
    <property type="entry name" value="CYTOPLASMIC PROTEIN"/>
    <property type="match status" value="1"/>
</dbReference>
<sequence length="116" mass="12357">MATPTSSAHDTANIDLGAKAEKPNATIPGTADAAVTVWEDDRIDTGLWECTPGAFAATRVGYTEICTILSGTVTLEVEGAEPELFGPGDVMVTPSGWEGTWIVHEPLRKHYTIIKD</sequence>
<gene>
    <name evidence="3" type="ORF">LEUCIP111803_00784</name>
</gene>
<dbReference type="Pfam" id="PF05899">
    <property type="entry name" value="Cupin_3"/>
    <property type="match status" value="1"/>
</dbReference>